<reference evidence="1" key="1">
    <citation type="submission" date="2021-02" db="EMBL/GenBank/DDBJ databases">
        <authorList>
            <person name="Nowell W R."/>
        </authorList>
    </citation>
    <scope>NUCLEOTIDE SEQUENCE</scope>
</reference>
<protein>
    <submittedName>
        <fullName evidence="1">Uncharacterized protein</fullName>
    </submittedName>
</protein>
<organism evidence="1 2">
    <name type="scientific">Didymodactylos carnosus</name>
    <dbReference type="NCBI Taxonomy" id="1234261"/>
    <lineage>
        <taxon>Eukaryota</taxon>
        <taxon>Metazoa</taxon>
        <taxon>Spiralia</taxon>
        <taxon>Gnathifera</taxon>
        <taxon>Rotifera</taxon>
        <taxon>Eurotatoria</taxon>
        <taxon>Bdelloidea</taxon>
        <taxon>Philodinida</taxon>
        <taxon>Philodinidae</taxon>
        <taxon>Didymodactylos</taxon>
    </lineage>
</organism>
<gene>
    <name evidence="1" type="ORF">SRO942_LOCUS47151</name>
</gene>
<accession>A0A8S2YG08</accession>
<evidence type="ECO:0000313" key="1">
    <source>
        <dbReference type="EMBL" id="CAF4555083.1"/>
    </source>
</evidence>
<feature type="non-terminal residue" evidence="1">
    <location>
        <position position="1"/>
    </location>
</feature>
<sequence length="52" mass="6088">MERASNYRQENEVALVSRRLKNGQRITIKGPQAIKDYNQFPHGVDLFNQRIS</sequence>
<name>A0A8S2YG08_9BILA</name>
<dbReference type="EMBL" id="CAJOBC010116725">
    <property type="protein sequence ID" value="CAF4555083.1"/>
    <property type="molecule type" value="Genomic_DNA"/>
</dbReference>
<proteinExistence type="predicted"/>
<comment type="caution">
    <text evidence="1">The sequence shown here is derived from an EMBL/GenBank/DDBJ whole genome shotgun (WGS) entry which is preliminary data.</text>
</comment>
<evidence type="ECO:0000313" key="2">
    <source>
        <dbReference type="Proteomes" id="UP000681722"/>
    </source>
</evidence>
<dbReference type="AlphaFoldDB" id="A0A8S2YG08"/>
<dbReference type="Proteomes" id="UP000681722">
    <property type="component" value="Unassembled WGS sequence"/>
</dbReference>